<dbReference type="AlphaFoldDB" id="A0A4P7NTM7"/>
<gene>
    <name evidence="2" type="ORF">PoMZ_12851</name>
</gene>
<reference evidence="2 3" key="1">
    <citation type="journal article" date="2019" name="Mol. Biol. Evol.">
        <title>Blast fungal genomes show frequent chromosomal changes, gene gains and losses, and effector gene turnover.</title>
        <authorList>
            <person name="Gomez Luciano L.B."/>
            <person name="Jason Tsai I."/>
            <person name="Chuma I."/>
            <person name="Tosa Y."/>
            <person name="Chen Y.H."/>
            <person name="Li J.Y."/>
            <person name="Li M.Y."/>
            <person name="Jade Lu M.Y."/>
            <person name="Nakayashiki H."/>
            <person name="Li W.H."/>
        </authorList>
    </citation>
    <scope>NUCLEOTIDE SEQUENCE [LARGE SCALE GENOMIC DNA]</scope>
    <source>
        <strain evidence="2">MZ5-1-6</strain>
    </source>
</reference>
<evidence type="ECO:0000313" key="3">
    <source>
        <dbReference type="Proteomes" id="UP000294847"/>
    </source>
</evidence>
<evidence type="ECO:0000313" key="2">
    <source>
        <dbReference type="EMBL" id="QBZ65884.1"/>
    </source>
</evidence>
<protein>
    <submittedName>
        <fullName evidence="2">Uncharacterized protein</fullName>
    </submittedName>
</protein>
<evidence type="ECO:0000256" key="1">
    <source>
        <dbReference type="SAM" id="MobiDB-lite"/>
    </source>
</evidence>
<organism evidence="2 3">
    <name type="scientific">Pyricularia oryzae</name>
    <name type="common">Rice blast fungus</name>
    <name type="synonym">Magnaporthe oryzae</name>
    <dbReference type="NCBI Taxonomy" id="318829"/>
    <lineage>
        <taxon>Eukaryota</taxon>
        <taxon>Fungi</taxon>
        <taxon>Dikarya</taxon>
        <taxon>Ascomycota</taxon>
        <taxon>Pezizomycotina</taxon>
        <taxon>Sordariomycetes</taxon>
        <taxon>Sordariomycetidae</taxon>
        <taxon>Magnaporthales</taxon>
        <taxon>Pyriculariaceae</taxon>
        <taxon>Pyricularia</taxon>
    </lineage>
</organism>
<sequence length="38" mass="3938">MKQRGGSPACHPSLGGPRSQVLKRGGKAPLYYPAEDGA</sequence>
<accession>A0A4P7NTM7</accession>
<proteinExistence type="predicted"/>
<name>A0A4P7NTM7_PYROR</name>
<dbReference type="Proteomes" id="UP000294847">
    <property type="component" value="Chromosome 7"/>
</dbReference>
<dbReference type="EMBL" id="CP034210">
    <property type="protein sequence ID" value="QBZ65884.1"/>
    <property type="molecule type" value="Genomic_DNA"/>
</dbReference>
<feature type="region of interest" description="Disordered" evidence="1">
    <location>
        <begin position="1"/>
        <end position="38"/>
    </location>
</feature>